<organism evidence="2 3">
    <name type="scientific">Linnemannia elongata AG-77</name>
    <dbReference type="NCBI Taxonomy" id="1314771"/>
    <lineage>
        <taxon>Eukaryota</taxon>
        <taxon>Fungi</taxon>
        <taxon>Fungi incertae sedis</taxon>
        <taxon>Mucoromycota</taxon>
        <taxon>Mortierellomycotina</taxon>
        <taxon>Mortierellomycetes</taxon>
        <taxon>Mortierellales</taxon>
        <taxon>Mortierellaceae</taxon>
        <taxon>Linnemannia</taxon>
    </lineage>
</organism>
<keyword evidence="1" id="KW-0732">Signal</keyword>
<keyword evidence="3" id="KW-1185">Reference proteome</keyword>
<protein>
    <submittedName>
        <fullName evidence="2">Uncharacterized protein</fullName>
    </submittedName>
</protein>
<accession>A0A197JWY6</accession>
<evidence type="ECO:0000313" key="2">
    <source>
        <dbReference type="EMBL" id="OAQ29735.1"/>
    </source>
</evidence>
<reference evidence="2 3" key="1">
    <citation type="submission" date="2016-05" db="EMBL/GenBank/DDBJ databases">
        <title>Genome sequencing reveals origins of a unique bacterial endosymbiosis in the earliest lineages of terrestrial Fungi.</title>
        <authorList>
            <consortium name="DOE Joint Genome Institute"/>
            <person name="Uehling J."/>
            <person name="Gryganskyi A."/>
            <person name="Hameed K."/>
            <person name="Tschaplinski T."/>
            <person name="Misztal P."/>
            <person name="Wu S."/>
            <person name="Desiro A."/>
            <person name="Vande Pol N."/>
            <person name="Du Z.-Y."/>
            <person name="Zienkiewicz A."/>
            <person name="Zienkiewicz K."/>
            <person name="Morin E."/>
            <person name="Tisserant E."/>
            <person name="Splivallo R."/>
            <person name="Hainaut M."/>
            <person name="Henrissat B."/>
            <person name="Ohm R."/>
            <person name="Kuo A."/>
            <person name="Yan J."/>
            <person name="Lipzen A."/>
            <person name="Nolan M."/>
            <person name="Labutti K."/>
            <person name="Barry K."/>
            <person name="Goldstein A."/>
            <person name="Labbe J."/>
            <person name="Schadt C."/>
            <person name="Tuskan G."/>
            <person name="Grigoriev I."/>
            <person name="Martin F."/>
            <person name="Vilgalys R."/>
            <person name="Bonito G."/>
        </authorList>
    </citation>
    <scope>NUCLEOTIDE SEQUENCE [LARGE SCALE GENOMIC DNA]</scope>
    <source>
        <strain evidence="2 3">AG-77</strain>
    </source>
</reference>
<gene>
    <name evidence="2" type="ORF">K457DRAFT_137612</name>
</gene>
<feature type="signal peptide" evidence="1">
    <location>
        <begin position="1"/>
        <end position="25"/>
    </location>
</feature>
<evidence type="ECO:0000313" key="3">
    <source>
        <dbReference type="Proteomes" id="UP000078512"/>
    </source>
</evidence>
<dbReference type="Proteomes" id="UP000078512">
    <property type="component" value="Unassembled WGS sequence"/>
</dbReference>
<name>A0A197JWY6_9FUNG</name>
<dbReference type="AlphaFoldDB" id="A0A197JWY6"/>
<dbReference type="OrthoDB" id="2448394at2759"/>
<evidence type="ECO:0000256" key="1">
    <source>
        <dbReference type="SAM" id="SignalP"/>
    </source>
</evidence>
<dbReference type="EMBL" id="KV442039">
    <property type="protein sequence ID" value="OAQ29735.1"/>
    <property type="molecule type" value="Genomic_DNA"/>
</dbReference>
<feature type="chain" id="PRO_5008276343" evidence="1">
    <location>
        <begin position="26"/>
        <end position="149"/>
    </location>
</feature>
<proteinExistence type="predicted"/>
<sequence length="149" mass="14590">MSSIFKSALLISSVAALVLFQFASAAPQDFGLGGGMDSFGLGADMGAFAGPGGPDFSGIPTQVPVSPVSIIPETDFIPINNVQPVVNVLPVNVNDFSWPPYYNDYYGGAFGGGIGGGLLGGGPLAGGFGGPMGGLVGGGFGGPMGGAPF</sequence>